<proteinExistence type="inferred from homology"/>
<feature type="transmembrane region" description="Helical" evidence="6">
    <location>
        <begin position="175"/>
        <end position="199"/>
    </location>
</feature>
<organism evidence="8 9">
    <name type="scientific">Myriangium duriaei CBS 260.36</name>
    <dbReference type="NCBI Taxonomy" id="1168546"/>
    <lineage>
        <taxon>Eukaryota</taxon>
        <taxon>Fungi</taxon>
        <taxon>Dikarya</taxon>
        <taxon>Ascomycota</taxon>
        <taxon>Pezizomycotina</taxon>
        <taxon>Dothideomycetes</taxon>
        <taxon>Dothideomycetidae</taxon>
        <taxon>Myriangiales</taxon>
        <taxon>Myriangiaceae</taxon>
        <taxon>Myriangium</taxon>
    </lineage>
</organism>
<keyword evidence="9" id="KW-1185">Reference proteome</keyword>
<gene>
    <name evidence="8" type="ORF">K461DRAFT_174154</name>
</gene>
<evidence type="ECO:0000313" key="8">
    <source>
        <dbReference type="EMBL" id="KAF2151498.1"/>
    </source>
</evidence>
<dbReference type="EMBL" id="ML996088">
    <property type="protein sequence ID" value="KAF2151498.1"/>
    <property type="molecule type" value="Genomic_DNA"/>
</dbReference>
<dbReference type="PANTHER" id="PTHR33048">
    <property type="entry name" value="PTH11-LIKE INTEGRAL MEMBRANE PROTEIN (AFU_ORTHOLOGUE AFUA_5G11245)"/>
    <property type="match status" value="1"/>
</dbReference>
<dbReference type="OrthoDB" id="5393606at2759"/>
<evidence type="ECO:0000313" key="9">
    <source>
        <dbReference type="Proteomes" id="UP000799439"/>
    </source>
</evidence>
<accession>A0A9P4MFU2</accession>
<evidence type="ECO:0000256" key="2">
    <source>
        <dbReference type="ARBA" id="ARBA00022692"/>
    </source>
</evidence>
<dbReference type="AlphaFoldDB" id="A0A9P4MFU2"/>
<dbReference type="Pfam" id="PF20684">
    <property type="entry name" value="Fung_rhodopsin"/>
    <property type="match status" value="1"/>
</dbReference>
<dbReference type="InterPro" id="IPR049326">
    <property type="entry name" value="Rhodopsin_dom_fungi"/>
</dbReference>
<comment type="similarity">
    <text evidence="5">Belongs to the SAT4 family.</text>
</comment>
<protein>
    <recommendedName>
        <fullName evidence="7">Rhodopsin domain-containing protein</fullName>
    </recommendedName>
</protein>
<keyword evidence="2 6" id="KW-0812">Transmembrane</keyword>
<evidence type="ECO:0000259" key="7">
    <source>
        <dbReference type="Pfam" id="PF20684"/>
    </source>
</evidence>
<dbReference type="InterPro" id="IPR052337">
    <property type="entry name" value="SAT4-like"/>
</dbReference>
<dbReference type="GO" id="GO:0016020">
    <property type="term" value="C:membrane"/>
    <property type="evidence" value="ECO:0007669"/>
    <property type="project" value="UniProtKB-SubCell"/>
</dbReference>
<keyword evidence="4 6" id="KW-0472">Membrane</keyword>
<comment type="subcellular location">
    <subcellularLocation>
        <location evidence="1">Membrane</location>
        <topology evidence="1">Multi-pass membrane protein</topology>
    </subcellularLocation>
</comment>
<evidence type="ECO:0000256" key="1">
    <source>
        <dbReference type="ARBA" id="ARBA00004141"/>
    </source>
</evidence>
<feature type="transmembrane region" description="Helical" evidence="6">
    <location>
        <begin position="133"/>
        <end position="151"/>
    </location>
</feature>
<dbReference type="PANTHER" id="PTHR33048:SF157">
    <property type="entry name" value="INTEGRAL MEMBRANE PROTEIN"/>
    <property type="match status" value="1"/>
</dbReference>
<evidence type="ECO:0000256" key="6">
    <source>
        <dbReference type="SAM" id="Phobius"/>
    </source>
</evidence>
<reference evidence="8" key="1">
    <citation type="journal article" date="2020" name="Stud. Mycol.">
        <title>101 Dothideomycetes genomes: a test case for predicting lifestyles and emergence of pathogens.</title>
        <authorList>
            <person name="Haridas S."/>
            <person name="Albert R."/>
            <person name="Binder M."/>
            <person name="Bloem J."/>
            <person name="Labutti K."/>
            <person name="Salamov A."/>
            <person name="Andreopoulos B."/>
            <person name="Baker S."/>
            <person name="Barry K."/>
            <person name="Bills G."/>
            <person name="Bluhm B."/>
            <person name="Cannon C."/>
            <person name="Castanera R."/>
            <person name="Culley D."/>
            <person name="Daum C."/>
            <person name="Ezra D."/>
            <person name="Gonzalez J."/>
            <person name="Henrissat B."/>
            <person name="Kuo A."/>
            <person name="Liang C."/>
            <person name="Lipzen A."/>
            <person name="Lutzoni F."/>
            <person name="Magnuson J."/>
            <person name="Mondo S."/>
            <person name="Nolan M."/>
            <person name="Ohm R."/>
            <person name="Pangilinan J."/>
            <person name="Park H.-J."/>
            <person name="Ramirez L."/>
            <person name="Alfaro M."/>
            <person name="Sun H."/>
            <person name="Tritt A."/>
            <person name="Yoshinaga Y."/>
            <person name="Zwiers L.-H."/>
            <person name="Turgeon B."/>
            <person name="Goodwin S."/>
            <person name="Spatafora J."/>
            <person name="Crous P."/>
            <person name="Grigoriev I."/>
        </authorList>
    </citation>
    <scope>NUCLEOTIDE SEQUENCE</scope>
    <source>
        <strain evidence="8">CBS 260.36</strain>
    </source>
</reference>
<feature type="transmembrane region" description="Helical" evidence="6">
    <location>
        <begin position="6"/>
        <end position="30"/>
    </location>
</feature>
<feature type="domain" description="Rhodopsin" evidence="7">
    <location>
        <begin position="26"/>
        <end position="279"/>
    </location>
</feature>
<evidence type="ECO:0000256" key="3">
    <source>
        <dbReference type="ARBA" id="ARBA00022989"/>
    </source>
</evidence>
<sequence>MSAVSRAGLLAVCGSLLGLSTIIVGLRFFSRRKQRLPIKLDDVFAAVALVLYLVAVVCEIHLVHMKLLGYKYKELTEALSKGVAKVAIQYALAWDVFAADSAASIKLSALYFYRRLFSVPGSQKNAFNVMSQATIAIVVVWAVCFTIMPFFQCGTHLSALWDGTRARYCGNSKSYYLSLVISNFILDLWILMLPIPNVLRLHTSISKKLSILGVFLLAFAGLGASIARLVTYVDILLKGKAYAKHHDLGDAQTQAAYYSMLELGISLVAVNLPSLWLLFTSTVPEQALRSIRSVLSISSLRSSRSNNAAKDTTIIKKTELTTSHPSESKTALHCPRSQIFPGDLESFGTEVYVMDQLRSAKRI</sequence>
<feature type="transmembrane region" description="Helical" evidence="6">
    <location>
        <begin position="42"/>
        <end position="67"/>
    </location>
</feature>
<comment type="caution">
    <text evidence="8">The sequence shown here is derived from an EMBL/GenBank/DDBJ whole genome shotgun (WGS) entry which is preliminary data.</text>
</comment>
<dbReference type="Proteomes" id="UP000799439">
    <property type="component" value="Unassembled WGS sequence"/>
</dbReference>
<keyword evidence="3 6" id="KW-1133">Transmembrane helix</keyword>
<feature type="transmembrane region" description="Helical" evidence="6">
    <location>
        <begin position="255"/>
        <end position="279"/>
    </location>
</feature>
<feature type="transmembrane region" description="Helical" evidence="6">
    <location>
        <begin position="211"/>
        <end position="235"/>
    </location>
</feature>
<evidence type="ECO:0000256" key="4">
    <source>
        <dbReference type="ARBA" id="ARBA00023136"/>
    </source>
</evidence>
<evidence type="ECO:0000256" key="5">
    <source>
        <dbReference type="ARBA" id="ARBA00038359"/>
    </source>
</evidence>
<name>A0A9P4MFU2_9PEZI</name>